<name>A0A644WLQ7_9ZZZZ</name>
<protein>
    <submittedName>
        <fullName evidence="1">Uncharacterized protein</fullName>
    </submittedName>
</protein>
<reference evidence="1" key="1">
    <citation type="submission" date="2019-08" db="EMBL/GenBank/DDBJ databases">
        <authorList>
            <person name="Kucharzyk K."/>
            <person name="Murdoch R.W."/>
            <person name="Higgins S."/>
            <person name="Loffler F."/>
        </authorList>
    </citation>
    <scope>NUCLEOTIDE SEQUENCE</scope>
</reference>
<comment type="caution">
    <text evidence="1">The sequence shown here is derived from an EMBL/GenBank/DDBJ whole genome shotgun (WGS) entry which is preliminary data.</text>
</comment>
<dbReference type="EMBL" id="VSSQ01001073">
    <property type="protein sequence ID" value="MPM04815.1"/>
    <property type="molecule type" value="Genomic_DNA"/>
</dbReference>
<gene>
    <name evidence="1" type="ORF">SDC9_51096</name>
</gene>
<sequence length="291" mass="34429">MDIMKKDFIYLDWNAIKYLKDNGSRTEFAIILDVLKLQYLIPYSFAHLCDLQKNMSDSTMRLINSDLAFLKELTSSYMLGKYKDDFDIDQKSIDQKFEEVKSYNLNIFPNPMIPSDIIDEMKTLGLKNYFQKEENIKWYVPTFLKALNRFECDPVLYNLFREIFTIEAPIKELQFFNKLSENPITSQGLIEVVNCFIKFNNTENLCTSEKLRLAYLLLDFNSKYREKINKKTNFTNMYTDCEHMLNASHAKYYLSQDSSTRIRTRFVYDTYNIGTKVYSIDEFISVTSNLS</sequence>
<accession>A0A644WLQ7</accession>
<evidence type="ECO:0000313" key="1">
    <source>
        <dbReference type="EMBL" id="MPM04815.1"/>
    </source>
</evidence>
<proteinExistence type="predicted"/>
<dbReference type="AlphaFoldDB" id="A0A644WLQ7"/>
<organism evidence="1">
    <name type="scientific">bioreactor metagenome</name>
    <dbReference type="NCBI Taxonomy" id="1076179"/>
    <lineage>
        <taxon>unclassified sequences</taxon>
        <taxon>metagenomes</taxon>
        <taxon>ecological metagenomes</taxon>
    </lineage>
</organism>